<dbReference type="SMART" id="SM00086">
    <property type="entry name" value="PAC"/>
    <property type="match status" value="1"/>
</dbReference>
<dbReference type="SUPFAM" id="SSF47226">
    <property type="entry name" value="Histidine-containing phosphotransfer domain, HPT domain"/>
    <property type="match status" value="1"/>
</dbReference>
<feature type="domain" description="PAS" evidence="15">
    <location>
        <begin position="129"/>
        <end position="202"/>
    </location>
</feature>
<dbReference type="SMART" id="SM00091">
    <property type="entry name" value="PAS"/>
    <property type="match status" value="1"/>
</dbReference>
<evidence type="ECO:0000256" key="8">
    <source>
        <dbReference type="ARBA" id="ARBA00022840"/>
    </source>
</evidence>
<protein>
    <recommendedName>
        <fullName evidence="3">histidine kinase</fullName>
        <ecNumber evidence="3">2.7.13.3</ecNumber>
    </recommendedName>
</protein>
<dbReference type="InterPro" id="IPR001789">
    <property type="entry name" value="Sig_transdc_resp-reg_receiver"/>
</dbReference>
<dbReference type="InterPro" id="IPR001610">
    <property type="entry name" value="PAC"/>
</dbReference>
<keyword evidence="10" id="KW-0902">Two-component regulatory system</keyword>
<dbReference type="Pfam" id="PF00512">
    <property type="entry name" value="HisKA"/>
    <property type="match status" value="1"/>
</dbReference>
<dbReference type="InterPro" id="IPR035965">
    <property type="entry name" value="PAS-like_dom_sf"/>
</dbReference>
<keyword evidence="5 12" id="KW-0597">Phosphoprotein</keyword>
<evidence type="ECO:0000313" key="18">
    <source>
        <dbReference type="Proteomes" id="UP000469724"/>
    </source>
</evidence>
<dbReference type="InterPro" id="IPR003661">
    <property type="entry name" value="HisK_dim/P_dom"/>
</dbReference>
<evidence type="ECO:0000256" key="6">
    <source>
        <dbReference type="ARBA" id="ARBA00022692"/>
    </source>
</evidence>
<dbReference type="SMART" id="SM00388">
    <property type="entry name" value="HisKA"/>
    <property type="match status" value="1"/>
</dbReference>
<dbReference type="InterPro" id="IPR011006">
    <property type="entry name" value="CheY-like_superfamily"/>
</dbReference>
<dbReference type="CDD" id="cd17546">
    <property type="entry name" value="REC_hyHK_CKI1_RcsC-like"/>
    <property type="match status" value="1"/>
</dbReference>
<dbReference type="Gene3D" id="3.30.565.10">
    <property type="entry name" value="Histidine kinase-like ATPase, C-terminal domain"/>
    <property type="match status" value="1"/>
</dbReference>
<feature type="domain" description="Response regulatory" evidence="14">
    <location>
        <begin position="523"/>
        <end position="642"/>
    </location>
</feature>
<keyword evidence="7" id="KW-0547">Nucleotide-binding</keyword>
<evidence type="ECO:0000256" key="3">
    <source>
        <dbReference type="ARBA" id="ARBA00012438"/>
    </source>
</evidence>
<keyword evidence="6" id="KW-0812">Transmembrane</keyword>
<accession>A0A7K3NLP1</accession>
<keyword evidence="8" id="KW-0067">ATP-binding</keyword>
<dbReference type="CDD" id="cd00082">
    <property type="entry name" value="HisKA"/>
    <property type="match status" value="1"/>
</dbReference>
<dbReference type="Gene3D" id="3.40.50.2300">
    <property type="match status" value="2"/>
</dbReference>
<keyword evidence="4" id="KW-1003">Cell membrane</keyword>
<feature type="modified residue" description="4-aspartylphosphate" evidence="12">
    <location>
        <position position="572"/>
    </location>
</feature>
<dbReference type="AlphaFoldDB" id="A0A7K3NLP1"/>
<feature type="domain" description="Response regulatory" evidence="14">
    <location>
        <begin position="3"/>
        <end position="118"/>
    </location>
</feature>
<dbReference type="EC" id="2.7.13.3" evidence="3"/>
<dbReference type="SMART" id="SM00448">
    <property type="entry name" value="REC"/>
    <property type="match status" value="2"/>
</dbReference>
<dbReference type="Pfam" id="PF02518">
    <property type="entry name" value="HATPase_c"/>
    <property type="match status" value="1"/>
</dbReference>
<dbReference type="PROSITE" id="PS50112">
    <property type="entry name" value="PAS"/>
    <property type="match status" value="1"/>
</dbReference>
<dbReference type="Pfam" id="PF00072">
    <property type="entry name" value="Response_reg"/>
    <property type="match status" value="2"/>
</dbReference>
<evidence type="ECO:0000256" key="12">
    <source>
        <dbReference type="PROSITE-ProRule" id="PRU00169"/>
    </source>
</evidence>
<evidence type="ECO:0000256" key="10">
    <source>
        <dbReference type="ARBA" id="ARBA00023012"/>
    </source>
</evidence>
<gene>
    <name evidence="17" type="ORF">G3N56_08400</name>
</gene>
<dbReference type="SUPFAM" id="SSF55785">
    <property type="entry name" value="PYP-like sensor domain (PAS domain)"/>
    <property type="match status" value="1"/>
</dbReference>
<evidence type="ECO:0000256" key="4">
    <source>
        <dbReference type="ARBA" id="ARBA00022475"/>
    </source>
</evidence>
<reference evidence="17 18" key="1">
    <citation type="submission" date="2020-02" db="EMBL/GenBank/DDBJ databases">
        <title>Comparative genomics of sulfur disproportionating microorganisms.</title>
        <authorList>
            <person name="Ward L.M."/>
            <person name="Bertran E."/>
            <person name="Johnston D.T."/>
        </authorList>
    </citation>
    <scope>NUCLEOTIDE SEQUENCE [LARGE SCALE GENOMIC DNA]</scope>
    <source>
        <strain evidence="17 18">DSM 3696</strain>
    </source>
</reference>
<dbReference type="PROSITE" id="PS50110">
    <property type="entry name" value="RESPONSE_REGULATORY"/>
    <property type="match status" value="2"/>
</dbReference>
<comment type="caution">
    <text evidence="17">The sequence shown here is derived from an EMBL/GenBank/DDBJ whole genome shotgun (WGS) entry which is preliminary data.</text>
</comment>
<feature type="domain" description="Histidine kinase" evidence="13">
    <location>
        <begin position="275"/>
        <end position="495"/>
    </location>
</feature>
<comment type="subcellular location">
    <subcellularLocation>
        <location evidence="2">Cell membrane</location>
        <topology evidence="2">Multi-pass membrane protein</topology>
    </subcellularLocation>
</comment>
<comment type="catalytic activity">
    <reaction evidence="1">
        <text>ATP + protein L-histidine = ADP + protein N-phospho-L-histidine.</text>
        <dbReference type="EC" id="2.7.13.3"/>
    </reaction>
</comment>
<feature type="domain" description="PAC" evidence="16">
    <location>
        <begin position="205"/>
        <end position="257"/>
    </location>
</feature>
<dbReference type="GO" id="GO:0000155">
    <property type="term" value="F:phosphorelay sensor kinase activity"/>
    <property type="evidence" value="ECO:0007669"/>
    <property type="project" value="InterPro"/>
</dbReference>
<evidence type="ECO:0000256" key="9">
    <source>
        <dbReference type="ARBA" id="ARBA00022989"/>
    </source>
</evidence>
<feature type="modified residue" description="4-aspartylphosphate" evidence="12">
    <location>
        <position position="53"/>
    </location>
</feature>
<evidence type="ECO:0000256" key="1">
    <source>
        <dbReference type="ARBA" id="ARBA00000085"/>
    </source>
</evidence>
<evidence type="ECO:0000259" key="14">
    <source>
        <dbReference type="PROSITE" id="PS50110"/>
    </source>
</evidence>
<keyword evidence="9" id="KW-1133">Transmembrane helix</keyword>
<organism evidence="17 18">
    <name type="scientific">Desulfolutivibrio sulfodismutans</name>
    <dbReference type="NCBI Taxonomy" id="63561"/>
    <lineage>
        <taxon>Bacteria</taxon>
        <taxon>Pseudomonadati</taxon>
        <taxon>Thermodesulfobacteriota</taxon>
        <taxon>Desulfovibrionia</taxon>
        <taxon>Desulfovibrionales</taxon>
        <taxon>Desulfovibrionaceae</taxon>
        <taxon>Desulfolutivibrio</taxon>
    </lineage>
</organism>
<dbReference type="SUPFAM" id="SSF55874">
    <property type="entry name" value="ATPase domain of HSP90 chaperone/DNA topoisomerase II/histidine kinase"/>
    <property type="match status" value="1"/>
</dbReference>
<evidence type="ECO:0000256" key="2">
    <source>
        <dbReference type="ARBA" id="ARBA00004651"/>
    </source>
</evidence>
<dbReference type="GO" id="GO:0005524">
    <property type="term" value="F:ATP binding"/>
    <property type="evidence" value="ECO:0007669"/>
    <property type="project" value="UniProtKB-KW"/>
</dbReference>
<dbReference type="CDD" id="cd00130">
    <property type="entry name" value="PAS"/>
    <property type="match status" value="1"/>
</dbReference>
<dbReference type="SMART" id="SM00387">
    <property type="entry name" value="HATPase_c"/>
    <property type="match status" value="1"/>
</dbReference>
<dbReference type="SUPFAM" id="SSF47384">
    <property type="entry name" value="Homodimeric domain of signal transducing histidine kinase"/>
    <property type="match status" value="1"/>
</dbReference>
<dbReference type="NCBIfam" id="TIGR00229">
    <property type="entry name" value="sensory_box"/>
    <property type="match status" value="1"/>
</dbReference>
<evidence type="ECO:0000256" key="11">
    <source>
        <dbReference type="ARBA" id="ARBA00023136"/>
    </source>
</evidence>
<dbReference type="PROSITE" id="PS50113">
    <property type="entry name" value="PAC"/>
    <property type="match status" value="1"/>
</dbReference>
<dbReference type="CDD" id="cd17534">
    <property type="entry name" value="REC_DC-like"/>
    <property type="match status" value="1"/>
</dbReference>
<evidence type="ECO:0000256" key="5">
    <source>
        <dbReference type="ARBA" id="ARBA00022553"/>
    </source>
</evidence>
<keyword evidence="11" id="KW-0472">Membrane</keyword>
<dbReference type="Gene3D" id="1.20.120.160">
    <property type="entry name" value="HPT domain"/>
    <property type="match status" value="1"/>
</dbReference>
<dbReference type="InterPro" id="IPR013655">
    <property type="entry name" value="PAS_fold_3"/>
</dbReference>
<dbReference type="InterPro" id="IPR005467">
    <property type="entry name" value="His_kinase_dom"/>
</dbReference>
<dbReference type="InterPro" id="IPR036097">
    <property type="entry name" value="HisK_dim/P_sf"/>
</dbReference>
<dbReference type="PRINTS" id="PR00344">
    <property type="entry name" value="BCTRLSENSOR"/>
</dbReference>
<dbReference type="SUPFAM" id="SSF52172">
    <property type="entry name" value="CheY-like"/>
    <property type="match status" value="2"/>
</dbReference>
<sequence length="754" mass="81710">MTNILVADDSALTCAWLERLLPTMGHHVAATVRNGAEAVRLAQSLRPDLVLMDVRMPGDMDGLAAGEHIRSTLDIPVVYMTAHTEEDILGRIMAASPRGFVTKPIQAAQLRLTLEIALRARAERALTSANARFRILADNASDMIFRYRFADNTYEYVNSAITAITGYSPADLCADPLLLFRIIHPESRDYLEREWGKFLQGDIAPTYEFRIMHADGRPRWLFQRNIPVRDESGKVVALDGMVTDVTERKSVEQRLRRDLENADEASRAKTRLLARVGHELRTPLNNIIGMCEVLAEATLPPDQRKCVAAITESGDALARLISQVLDISRMDSGEMELCRGAFDPGALIGEIADDILPRARDKGLRLVVRTGPGLPKTAYGDALAMGRVVRKLADNAVRFTQRGEVELMASLREGPSDPPCLVFRVRDTGEGIDPQDQRRIFEPFATSRQTGGTSHGAGLGLAVAARLAELLGGSLEVESRPGLGSLFTFRAPVELAAQTPTAQASAAGESPPRDEPARLPLCRVLVAEDNPANRNIIALYLEGSPYLADMAVDGAEAVALFRPGVHALALMDIDMPVMDGFEATRNLRLAEARAKVAPIPVIALTAHELPEIRRLMTEAGCTDFLVKPVRKSRLFAAIAQALKVKPPFVEIPAGDSAPPPEVLRLLPAFFNIQSCNLKKMRQALAAGDTTTLRIMGHGLRGAALTYGMGGMAAIGVDIEKAALAGDTASIGAFLDHLEEDIRIQGAKHGCPPSA</sequence>
<dbReference type="PANTHER" id="PTHR45339">
    <property type="entry name" value="HYBRID SIGNAL TRANSDUCTION HISTIDINE KINASE J"/>
    <property type="match status" value="1"/>
</dbReference>
<dbReference type="RefSeq" id="WP_163301814.1">
    <property type="nucleotide sequence ID" value="NZ_JAAGRQ010000027.1"/>
</dbReference>
<keyword evidence="18" id="KW-1185">Reference proteome</keyword>
<dbReference type="InterPro" id="IPR036890">
    <property type="entry name" value="HATPase_C_sf"/>
</dbReference>
<dbReference type="Gene3D" id="3.30.450.20">
    <property type="entry name" value="PAS domain"/>
    <property type="match status" value="1"/>
</dbReference>
<proteinExistence type="predicted"/>
<dbReference type="InterPro" id="IPR003594">
    <property type="entry name" value="HATPase_dom"/>
</dbReference>
<evidence type="ECO:0000259" key="15">
    <source>
        <dbReference type="PROSITE" id="PS50112"/>
    </source>
</evidence>
<evidence type="ECO:0000256" key="7">
    <source>
        <dbReference type="ARBA" id="ARBA00022741"/>
    </source>
</evidence>
<dbReference type="InterPro" id="IPR036641">
    <property type="entry name" value="HPT_dom_sf"/>
</dbReference>
<dbReference type="EMBL" id="JAAGRQ010000027">
    <property type="protein sequence ID" value="NDY56763.1"/>
    <property type="molecule type" value="Genomic_DNA"/>
</dbReference>
<dbReference type="InterPro" id="IPR004358">
    <property type="entry name" value="Sig_transdc_His_kin-like_C"/>
</dbReference>
<dbReference type="GO" id="GO:0005886">
    <property type="term" value="C:plasma membrane"/>
    <property type="evidence" value="ECO:0007669"/>
    <property type="project" value="UniProtKB-SubCell"/>
</dbReference>
<evidence type="ECO:0000259" key="13">
    <source>
        <dbReference type="PROSITE" id="PS50109"/>
    </source>
</evidence>
<dbReference type="CDD" id="cd16922">
    <property type="entry name" value="HATPase_EvgS-ArcB-TorS-like"/>
    <property type="match status" value="1"/>
</dbReference>
<dbReference type="PROSITE" id="PS50109">
    <property type="entry name" value="HIS_KIN"/>
    <property type="match status" value="1"/>
</dbReference>
<dbReference type="PANTHER" id="PTHR45339:SF1">
    <property type="entry name" value="HYBRID SIGNAL TRANSDUCTION HISTIDINE KINASE J"/>
    <property type="match status" value="1"/>
</dbReference>
<evidence type="ECO:0000259" key="16">
    <source>
        <dbReference type="PROSITE" id="PS50113"/>
    </source>
</evidence>
<dbReference type="InterPro" id="IPR000014">
    <property type="entry name" value="PAS"/>
</dbReference>
<dbReference type="InterPro" id="IPR000700">
    <property type="entry name" value="PAS-assoc_C"/>
</dbReference>
<name>A0A7K3NLP1_9BACT</name>
<dbReference type="Pfam" id="PF08447">
    <property type="entry name" value="PAS_3"/>
    <property type="match status" value="1"/>
</dbReference>
<evidence type="ECO:0000313" key="17">
    <source>
        <dbReference type="EMBL" id="NDY56763.1"/>
    </source>
</evidence>
<dbReference type="Gene3D" id="1.10.287.130">
    <property type="match status" value="1"/>
</dbReference>
<dbReference type="Proteomes" id="UP000469724">
    <property type="component" value="Unassembled WGS sequence"/>
</dbReference>